<proteinExistence type="predicted"/>
<keyword evidence="2" id="KW-1185">Reference proteome</keyword>
<organism evidence="1 2">
    <name type="scientific">Botrytis porri</name>
    <dbReference type="NCBI Taxonomy" id="87229"/>
    <lineage>
        <taxon>Eukaryota</taxon>
        <taxon>Fungi</taxon>
        <taxon>Dikarya</taxon>
        <taxon>Ascomycota</taxon>
        <taxon>Pezizomycotina</taxon>
        <taxon>Leotiomycetes</taxon>
        <taxon>Helotiales</taxon>
        <taxon>Sclerotiniaceae</taxon>
        <taxon>Botrytis</taxon>
    </lineage>
</organism>
<reference evidence="1 2" key="1">
    <citation type="submission" date="2017-12" db="EMBL/GenBank/DDBJ databases">
        <title>Comparative genomics of Botrytis spp.</title>
        <authorList>
            <person name="Valero-Jimenez C.A."/>
            <person name="Tapia P."/>
            <person name="Veloso J."/>
            <person name="Silva-Moreno E."/>
            <person name="Staats M."/>
            <person name="Valdes J.H."/>
            <person name="Van Kan J.A.L."/>
        </authorList>
    </citation>
    <scope>NUCLEOTIDE SEQUENCE [LARGE SCALE GENOMIC DNA]</scope>
    <source>
        <strain evidence="1 2">MUCL3349</strain>
    </source>
</reference>
<sequence length="96" mass="10479">MTQNCVHVPDCVLNEQTALSKYENTRRLLRVARAIATGIPTALPLEAEPCGTQSRADLDVKADHSLSKTFRKIDSFIVAKMSVDVKLNAGEKGRAP</sequence>
<gene>
    <name evidence="1" type="ORF">BPOR_0611g00030</name>
</gene>
<name>A0A4Z1KHD6_9HELO</name>
<accession>A0A4Z1KHD6</accession>
<dbReference type="Proteomes" id="UP000297280">
    <property type="component" value="Unassembled WGS sequence"/>
</dbReference>
<protein>
    <submittedName>
        <fullName evidence="1">Uncharacterized protein</fullName>
    </submittedName>
</protein>
<comment type="caution">
    <text evidence="1">The sequence shown here is derived from an EMBL/GenBank/DDBJ whole genome shotgun (WGS) entry which is preliminary data.</text>
</comment>
<evidence type="ECO:0000313" key="1">
    <source>
        <dbReference type="EMBL" id="TGO83662.1"/>
    </source>
</evidence>
<evidence type="ECO:0000313" key="2">
    <source>
        <dbReference type="Proteomes" id="UP000297280"/>
    </source>
</evidence>
<dbReference type="EMBL" id="PQXO01000610">
    <property type="protein sequence ID" value="TGO83662.1"/>
    <property type="molecule type" value="Genomic_DNA"/>
</dbReference>
<dbReference type="AlphaFoldDB" id="A0A4Z1KHD6"/>